<dbReference type="GO" id="GO:0015173">
    <property type="term" value="F:aromatic amino acid transmembrane transporter activity"/>
    <property type="evidence" value="ECO:0007669"/>
    <property type="project" value="TreeGrafter"/>
</dbReference>
<evidence type="ECO:0000313" key="4">
    <source>
        <dbReference type="Proteomes" id="UP001059041"/>
    </source>
</evidence>
<proteinExistence type="predicted"/>
<evidence type="ECO:0000259" key="2">
    <source>
        <dbReference type="Pfam" id="PF16028"/>
    </source>
</evidence>
<dbReference type="EMBL" id="JAFHDT010000014">
    <property type="protein sequence ID" value="KAI7800373.1"/>
    <property type="molecule type" value="Genomic_DNA"/>
</dbReference>
<dbReference type="Gene3D" id="3.20.20.80">
    <property type="entry name" value="Glycosidases"/>
    <property type="match status" value="1"/>
</dbReference>
<protein>
    <submittedName>
        <fullName evidence="3">4F2 cell-surface antigen heavy chain-like</fullName>
    </submittedName>
</protein>
<dbReference type="AlphaFoldDB" id="A0A9W7WK79"/>
<gene>
    <name evidence="3" type="ORF">IRJ41_001688</name>
</gene>
<dbReference type="GO" id="GO:0016323">
    <property type="term" value="C:basolateral plasma membrane"/>
    <property type="evidence" value="ECO:0007669"/>
    <property type="project" value="TreeGrafter"/>
</dbReference>
<evidence type="ECO:0000313" key="3">
    <source>
        <dbReference type="EMBL" id="KAI7800373.1"/>
    </source>
</evidence>
<keyword evidence="4" id="KW-1185">Reference proteome</keyword>
<dbReference type="PANTHER" id="PTHR46673">
    <property type="entry name" value="4F2 CELL-SURFACE ANTIGEN HEAVY CHAIN"/>
    <property type="match status" value="1"/>
</dbReference>
<dbReference type="InterPro" id="IPR031984">
    <property type="entry name" value="SLC3A2_N"/>
</dbReference>
<dbReference type="Proteomes" id="UP001059041">
    <property type="component" value="Linkage Group LG14"/>
</dbReference>
<dbReference type="SUPFAM" id="SSF51445">
    <property type="entry name" value="(Trans)glycosidases"/>
    <property type="match status" value="1"/>
</dbReference>
<dbReference type="Pfam" id="PF16028">
    <property type="entry name" value="SLC3A2_N"/>
    <property type="match status" value="1"/>
</dbReference>
<keyword evidence="1" id="KW-0472">Membrane</keyword>
<evidence type="ECO:0000256" key="1">
    <source>
        <dbReference type="SAM" id="Phobius"/>
    </source>
</evidence>
<comment type="caution">
    <text evidence="3">The sequence shown here is derived from an EMBL/GenBank/DDBJ whole genome shotgun (WGS) entry which is preliminary data.</text>
</comment>
<keyword evidence="1" id="KW-1133">Transmembrane helix</keyword>
<feature type="transmembrane region" description="Helical" evidence="1">
    <location>
        <begin position="66"/>
        <end position="87"/>
    </location>
</feature>
<feature type="domain" description="Solute carrier family 3 member 2 N-terminal" evidence="2">
    <location>
        <begin position="40"/>
        <end position="106"/>
    </location>
</feature>
<reference evidence="3" key="1">
    <citation type="submission" date="2021-02" db="EMBL/GenBank/DDBJ databases">
        <title>Comparative genomics reveals that relaxation of natural selection precedes convergent phenotypic evolution of cavefish.</title>
        <authorList>
            <person name="Peng Z."/>
        </authorList>
    </citation>
    <scope>NUCLEOTIDE SEQUENCE</scope>
    <source>
        <tissue evidence="3">Muscle</tissue>
    </source>
</reference>
<dbReference type="OrthoDB" id="204980at2759"/>
<dbReference type="InterPro" id="IPR017853">
    <property type="entry name" value="GH"/>
</dbReference>
<organism evidence="3 4">
    <name type="scientific">Triplophysa rosa</name>
    <name type="common">Cave loach</name>
    <dbReference type="NCBI Taxonomy" id="992332"/>
    <lineage>
        <taxon>Eukaryota</taxon>
        <taxon>Metazoa</taxon>
        <taxon>Chordata</taxon>
        <taxon>Craniata</taxon>
        <taxon>Vertebrata</taxon>
        <taxon>Euteleostomi</taxon>
        <taxon>Actinopterygii</taxon>
        <taxon>Neopterygii</taxon>
        <taxon>Teleostei</taxon>
        <taxon>Ostariophysi</taxon>
        <taxon>Cypriniformes</taxon>
        <taxon>Nemacheilidae</taxon>
        <taxon>Triplophysa</taxon>
    </lineage>
</organism>
<dbReference type="InterPro" id="IPR013780">
    <property type="entry name" value="Glyco_hydro_b"/>
</dbReference>
<accession>A0A9W7WK79</accession>
<dbReference type="GO" id="GO:0015180">
    <property type="term" value="F:L-alanine transmembrane transporter activity"/>
    <property type="evidence" value="ECO:0007669"/>
    <property type="project" value="TreeGrafter"/>
</dbReference>
<dbReference type="GO" id="GO:0015823">
    <property type="term" value="P:phenylalanine transport"/>
    <property type="evidence" value="ECO:0007669"/>
    <property type="project" value="TreeGrafter"/>
</dbReference>
<dbReference type="GO" id="GO:0016324">
    <property type="term" value="C:apical plasma membrane"/>
    <property type="evidence" value="ECO:0007669"/>
    <property type="project" value="TreeGrafter"/>
</dbReference>
<keyword evidence="1" id="KW-0812">Transmembrane</keyword>
<dbReference type="PANTHER" id="PTHR46673:SF2">
    <property type="entry name" value="4F2 CELL-SURFACE ANTIGEN HEAVY CHAIN-LIKE"/>
    <property type="match status" value="1"/>
</dbReference>
<sequence>MTLKVEGDPGYGSMSAGCRFTGLDDSETVPLLIPDPELRQHTWKPLNKEELEKCAGGPGWKKIRSCLVLAFWVGWVIMLASAIAVIVQTPRMVTPLLLWWQKDPFYRLQLVVDAENGKTSSISRLSKQLPYLKSLGVGVLILEGLLRKDVSLPNLTQIDRGLGTRPQFRQLMTESRKAGLRIMLDLCEMGPFEPVLSNDTEVRSAGSGYMQDSLRYWLEQGVSGFEFCDTDVTSVKTLMEWGVLMREFSSQDDERILMVRQTGVTLPEVTMSNLVNGSLVKMVTKSLIPPSHHPLSAPEVAEAIETNLQMPQEDWPSWTVGGEVPWELQRTILILIMTLPGTPIIKYGDEINPIQDIYVNVSDGNGDATKQSLDELRRPLALFRSLSQSRAREEALHFGSFIFLPFNTTMSSSTFNATATPPLAFLRSWGCVQFLVVFNLGPEPHAVDPEWAQSLPDSGVFVTSTGLDRLGPVSLQSLKLQPHEAIVIKLFHTDNSS</sequence>
<dbReference type="Gene3D" id="2.60.40.1180">
    <property type="entry name" value="Golgi alpha-mannosidase II"/>
    <property type="match status" value="1"/>
</dbReference>
<name>A0A9W7WK79_TRIRA</name>
<dbReference type="GO" id="GO:0015190">
    <property type="term" value="F:L-leucine transmembrane transporter activity"/>
    <property type="evidence" value="ECO:0007669"/>
    <property type="project" value="TreeGrafter"/>
</dbReference>
<dbReference type="InterPro" id="IPR042280">
    <property type="entry name" value="SLC3A2"/>
</dbReference>
<dbReference type="GO" id="GO:1903801">
    <property type="term" value="P:L-leucine import across plasma membrane"/>
    <property type="evidence" value="ECO:0007669"/>
    <property type="project" value="TreeGrafter"/>
</dbReference>
<dbReference type="GO" id="GO:1904273">
    <property type="term" value="P:L-alanine import across plasma membrane"/>
    <property type="evidence" value="ECO:0007669"/>
    <property type="project" value="TreeGrafter"/>
</dbReference>